<dbReference type="Proteomes" id="UP000004896">
    <property type="component" value="Unassembled WGS sequence"/>
</dbReference>
<gene>
    <name evidence="1" type="primary">rnpA</name>
    <name evidence="1" type="ORF">HMPREF9192_2061</name>
</gene>
<sequence>MDMSSQLEHQDFVVIARKGVEDLSYQDIYSNLVHVLKIAKLYKG</sequence>
<accession>E3CN87</accession>
<dbReference type="AlphaFoldDB" id="E3CN87"/>
<protein>
    <submittedName>
        <fullName evidence="1">Ribonuclease P protein component domain protein</fullName>
        <ecNumber evidence="1">3.1.26.5</ecNumber>
    </submittedName>
</protein>
<dbReference type="InterPro" id="IPR020568">
    <property type="entry name" value="Ribosomal_Su5_D2-typ_SF"/>
</dbReference>
<dbReference type="EMBL" id="AEKO01000002">
    <property type="protein sequence ID" value="EFQ60194.1"/>
    <property type="molecule type" value="Genomic_DNA"/>
</dbReference>
<proteinExistence type="predicted"/>
<organism evidence="1 2">
    <name type="scientific">Streptococcus vestibularis F0396</name>
    <dbReference type="NCBI Taxonomy" id="904306"/>
    <lineage>
        <taxon>Bacteria</taxon>
        <taxon>Bacillati</taxon>
        <taxon>Bacillota</taxon>
        <taxon>Bacilli</taxon>
        <taxon>Lactobacillales</taxon>
        <taxon>Streptococcaceae</taxon>
        <taxon>Streptococcus</taxon>
    </lineage>
</organism>
<reference evidence="1 2" key="1">
    <citation type="submission" date="2010-10" db="EMBL/GenBank/DDBJ databases">
        <authorList>
            <person name="Durkin A.S."/>
            <person name="Madupu R."/>
            <person name="Torralba M."/>
            <person name="Gillis M."/>
            <person name="Methe B."/>
            <person name="Sutton G."/>
            <person name="Nelson K.E."/>
        </authorList>
    </citation>
    <scope>NUCLEOTIDE SEQUENCE [LARGE SCALE GENOMIC DNA]</scope>
    <source>
        <strain evidence="1 2">F0396</strain>
    </source>
</reference>
<dbReference type="SUPFAM" id="SSF54211">
    <property type="entry name" value="Ribosomal protein S5 domain 2-like"/>
    <property type="match status" value="1"/>
</dbReference>
<name>E3CN87_STRVE</name>
<dbReference type="GO" id="GO:0004526">
    <property type="term" value="F:ribonuclease P activity"/>
    <property type="evidence" value="ECO:0007669"/>
    <property type="project" value="UniProtKB-EC"/>
</dbReference>
<dbReference type="EC" id="3.1.26.5" evidence="1"/>
<evidence type="ECO:0000313" key="2">
    <source>
        <dbReference type="Proteomes" id="UP000004896"/>
    </source>
</evidence>
<comment type="caution">
    <text evidence="1">The sequence shown here is derived from an EMBL/GenBank/DDBJ whole genome shotgun (WGS) entry which is preliminary data.</text>
</comment>
<keyword evidence="1" id="KW-0378">Hydrolase</keyword>
<evidence type="ECO:0000313" key="1">
    <source>
        <dbReference type="EMBL" id="EFQ60194.1"/>
    </source>
</evidence>